<protein>
    <recommendedName>
        <fullName evidence="3">C2H2-type domain-containing protein</fullName>
    </recommendedName>
</protein>
<feature type="region of interest" description="Disordered" evidence="2">
    <location>
        <begin position="202"/>
        <end position="244"/>
    </location>
</feature>
<feature type="compositionally biased region" description="Low complexity" evidence="2">
    <location>
        <begin position="1"/>
        <end position="13"/>
    </location>
</feature>
<feature type="compositionally biased region" description="Polar residues" evidence="2">
    <location>
        <begin position="202"/>
        <end position="211"/>
    </location>
</feature>
<keyword evidence="5" id="KW-1185">Reference proteome</keyword>
<evidence type="ECO:0000259" key="3">
    <source>
        <dbReference type="PROSITE" id="PS50157"/>
    </source>
</evidence>
<reference evidence="4" key="1">
    <citation type="submission" date="2020-01" db="EMBL/GenBank/DDBJ databases">
        <title>Genome sequence of Kobresia littledalei, the first chromosome-level genome in the family Cyperaceae.</title>
        <authorList>
            <person name="Qu G."/>
        </authorList>
    </citation>
    <scope>NUCLEOTIDE SEQUENCE</scope>
    <source>
        <strain evidence="4">C.B.Clarke</strain>
        <tissue evidence="4">Leaf</tissue>
    </source>
</reference>
<dbReference type="AlphaFoldDB" id="A0A833VGS1"/>
<keyword evidence="1" id="KW-0862">Zinc</keyword>
<dbReference type="EMBL" id="SWLB01000019">
    <property type="protein sequence ID" value="KAF3325560.1"/>
    <property type="molecule type" value="Genomic_DNA"/>
</dbReference>
<evidence type="ECO:0000256" key="2">
    <source>
        <dbReference type="SAM" id="MobiDB-lite"/>
    </source>
</evidence>
<proteinExistence type="predicted"/>
<evidence type="ECO:0000256" key="1">
    <source>
        <dbReference type="PROSITE-ProRule" id="PRU00042"/>
    </source>
</evidence>
<feature type="compositionally biased region" description="Basic residues" evidence="2">
    <location>
        <begin position="221"/>
        <end position="230"/>
    </location>
</feature>
<dbReference type="PROSITE" id="PS50157">
    <property type="entry name" value="ZINC_FINGER_C2H2_2"/>
    <property type="match status" value="1"/>
</dbReference>
<name>A0A833VGS1_9POAL</name>
<dbReference type="GO" id="GO:0008270">
    <property type="term" value="F:zinc ion binding"/>
    <property type="evidence" value="ECO:0007669"/>
    <property type="project" value="UniProtKB-KW"/>
</dbReference>
<feature type="domain" description="C2H2-type" evidence="3">
    <location>
        <begin position="157"/>
        <end position="184"/>
    </location>
</feature>
<evidence type="ECO:0000313" key="5">
    <source>
        <dbReference type="Proteomes" id="UP000623129"/>
    </source>
</evidence>
<dbReference type="InterPro" id="IPR013087">
    <property type="entry name" value="Znf_C2H2_type"/>
</dbReference>
<comment type="caution">
    <text evidence="4">The sequence shown here is derived from an EMBL/GenBank/DDBJ whole genome shotgun (WGS) entry which is preliminary data.</text>
</comment>
<feature type="region of interest" description="Disordered" evidence="2">
    <location>
        <begin position="1"/>
        <end position="20"/>
    </location>
</feature>
<evidence type="ECO:0000313" key="4">
    <source>
        <dbReference type="EMBL" id="KAF3325560.1"/>
    </source>
</evidence>
<organism evidence="4 5">
    <name type="scientific">Carex littledalei</name>
    <dbReference type="NCBI Taxonomy" id="544730"/>
    <lineage>
        <taxon>Eukaryota</taxon>
        <taxon>Viridiplantae</taxon>
        <taxon>Streptophyta</taxon>
        <taxon>Embryophyta</taxon>
        <taxon>Tracheophyta</taxon>
        <taxon>Spermatophyta</taxon>
        <taxon>Magnoliopsida</taxon>
        <taxon>Liliopsida</taxon>
        <taxon>Poales</taxon>
        <taxon>Cyperaceae</taxon>
        <taxon>Cyperoideae</taxon>
        <taxon>Cariceae</taxon>
        <taxon>Carex</taxon>
        <taxon>Carex subgen. Euthyceras</taxon>
    </lineage>
</organism>
<sequence>MDNNPFNENNNTNSGYVPSPPNVSPLYEAILPFYQPQNNYPPAYPPAYPPVYSPVCPAVYSPVPLETHQGYYTPTGVNWYNPPYVLESADLVPVTNLPSNYLMNNSTGDTSVNTDHTNYLMNNFTGDTSVNTDHSSFIINFEQSSGGEKQDLHKQVFQCEKCPSKFYSKHAFGGHMSAHSKQAKKFNNVSQIMMAATGQSMSGASISGMNEGSNSSAAAASKKRGRKKGKNVVTDEPNARKTVN</sequence>
<dbReference type="PROSITE" id="PS00028">
    <property type="entry name" value="ZINC_FINGER_C2H2_1"/>
    <property type="match status" value="1"/>
</dbReference>
<keyword evidence="1" id="KW-0863">Zinc-finger</keyword>
<gene>
    <name evidence="4" type="ORF">FCM35_KLT08640</name>
</gene>
<accession>A0A833VGS1</accession>
<dbReference type="Proteomes" id="UP000623129">
    <property type="component" value="Unassembled WGS sequence"/>
</dbReference>
<keyword evidence="1" id="KW-0479">Metal-binding</keyword>